<protein>
    <submittedName>
        <fullName evidence="2">Uncharacterized protein</fullName>
    </submittedName>
</protein>
<evidence type="ECO:0000313" key="2">
    <source>
        <dbReference type="EMBL" id="KAF7337248.1"/>
    </source>
</evidence>
<dbReference type="Proteomes" id="UP000623467">
    <property type="component" value="Unassembled WGS sequence"/>
</dbReference>
<evidence type="ECO:0000313" key="3">
    <source>
        <dbReference type="Proteomes" id="UP000623467"/>
    </source>
</evidence>
<dbReference type="AlphaFoldDB" id="A0A8H6X9Q7"/>
<accession>A0A8H6X9Q7</accession>
<organism evidence="2 3">
    <name type="scientific">Mycena sanguinolenta</name>
    <dbReference type="NCBI Taxonomy" id="230812"/>
    <lineage>
        <taxon>Eukaryota</taxon>
        <taxon>Fungi</taxon>
        <taxon>Dikarya</taxon>
        <taxon>Basidiomycota</taxon>
        <taxon>Agaricomycotina</taxon>
        <taxon>Agaricomycetes</taxon>
        <taxon>Agaricomycetidae</taxon>
        <taxon>Agaricales</taxon>
        <taxon>Marasmiineae</taxon>
        <taxon>Mycenaceae</taxon>
        <taxon>Mycena</taxon>
    </lineage>
</organism>
<dbReference type="EMBL" id="JACAZH010000035">
    <property type="protein sequence ID" value="KAF7337248.1"/>
    <property type="molecule type" value="Genomic_DNA"/>
</dbReference>
<comment type="caution">
    <text evidence="2">The sequence shown here is derived from an EMBL/GenBank/DDBJ whole genome shotgun (WGS) entry which is preliminary data.</text>
</comment>
<proteinExistence type="predicted"/>
<sequence length="239" mass="26093">MSRAESPSAREAMTKWLLPRGTAQNGAHLRGENDGCCCYENENALDGGTPLSATSPTISAISNAMDSLGDVDLLIRPHLIPRPHGAKARKRAGHARLGRTQHAQCQKHQFHHQSKRRKGAKTKKRMQRAERKHTWVNGAAAYQRQHPIPALLLSLLFLYMRGIATEIILVVAGLCEVEGGGAKTASSASAVTVGGSWLVVRPEERGRGRHRHREAALRGVLTLILAGVGSQSSNWDWEK</sequence>
<evidence type="ECO:0000256" key="1">
    <source>
        <dbReference type="SAM" id="MobiDB-lite"/>
    </source>
</evidence>
<reference evidence="2" key="1">
    <citation type="submission" date="2020-05" db="EMBL/GenBank/DDBJ databases">
        <title>Mycena genomes resolve the evolution of fungal bioluminescence.</title>
        <authorList>
            <person name="Tsai I.J."/>
        </authorList>
    </citation>
    <scope>NUCLEOTIDE SEQUENCE</scope>
    <source>
        <strain evidence="2">160909Yilan</strain>
    </source>
</reference>
<feature type="compositionally biased region" description="Basic residues" evidence="1">
    <location>
        <begin position="108"/>
        <end position="126"/>
    </location>
</feature>
<feature type="region of interest" description="Disordered" evidence="1">
    <location>
        <begin position="101"/>
        <end position="127"/>
    </location>
</feature>
<keyword evidence="3" id="KW-1185">Reference proteome</keyword>
<name>A0A8H6X9Q7_9AGAR</name>
<gene>
    <name evidence="2" type="ORF">MSAN_02277300</name>
</gene>